<dbReference type="Pfam" id="PF13450">
    <property type="entry name" value="NAD_binding_8"/>
    <property type="match status" value="1"/>
</dbReference>
<sequence>MHDVLIVGAGVAGLAAAGVVRRAGLAVRLVEKSRGVGGRLATRRVATASGEVRLDHGAQYFTCRSEAFREVVEPLIADGEIAFWLDGVPTLKQGILEPPDAAHRSARYICPQGATALARVLAHELDIRLDTKATALALEENGRWRVTTDRDTEIARAVLLTPPPQQSLAIAGEFGDASAFDPARSVDFLPCLAVMAGYGAADPGGLPRGLRWEDDPIVVWSALDSSKRRDPKATTFVVHTLPDFSREHFDAVAEKTAQRVLDHCALKLGGVTPLALARPEWVQVHRWRYAMPANPLDTAFLARMGPAPLLLAGCWCSGARVEGAFLSGQAAGRELVRCLAAS</sequence>
<dbReference type="Gene3D" id="3.90.660.10">
    <property type="match status" value="1"/>
</dbReference>
<evidence type="ECO:0000313" key="4">
    <source>
        <dbReference type="EMBL" id="UFP93200.1"/>
    </source>
</evidence>
<evidence type="ECO:0000256" key="1">
    <source>
        <dbReference type="ARBA" id="ARBA00001974"/>
    </source>
</evidence>
<comment type="cofactor">
    <cofactor evidence="1">
        <name>FAD</name>
        <dbReference type="ChEBI" id="CHEBI:57692"/>
    </cofactor>
</comment>
<dbReference type="InterPro" id="IPR001613">
    <property type="entry name" value="Flavin_amine_oxidase"/>
</dbReference>
<organism evidence="4 5">
    <name type="scientific">Gloeobacter morelensis MG652769</name>
    <dbReference type="NCBI Taxonomy" id="2781736"/>
    <lineage>
        <taxon>Bacteria</taxon>
        <taxon>Bacillati</taxon>
        <taxon>Cyanobacteriota</taxon>
        <taxon>Cyanophyceae</taxon>
        <taxon>Gloeobacterales</taxon>
        <taxon>Gloeobacteraceae</taxon>
        <taxon>Gloeobacter</taxon>
        <taxon>Gloeobacter morelensis</taxon>
    </lineage>
</organism>
<dbReference type="PRINTS" id="PR00757">
    <property type="entry name" value="AMINEOXDASEF"/>
</dbReference>
<dbReference type="SUPFAM" id="SSF51905">
    <property type="entry name" value="FAD/NAD(P)-binding domain"/>
    <property type="match status" value="1"/>
</dbReference>
<dbReference type="PANTHER" id="PTHR16128">
    <property type="entry name" value="FAD/NAD(P)-BINDING OXIDOREDUCTASE FAMILY PROTEIN"/>
    <property type="match status" value="1"/>
</dbReference>
<reference evidence="4 5" key="1">
    <citation type="journal article" date="2021" name="Genome Biol. Evol.">
        <title>Complete Genome Sequencing of a Novel Gloeobacter Species from a Waterfall Cave in Mexico.</title>
        <authorList>
            <person name="Saw J.H."/>
            <person name="Cardona T."/>
            <person name="Montejano G."/>
        </authorList>
    </citation>
    <scope>NUCLEOTIDE SEQUENCE [LARGE SCALE GENOMIC DNA]</scope>
    <source>
        <strain evidence="4">MG652769</strain>
    </source>
</reference>
<evidence type="ECO:0000256" key="2">
    <source>
        <dbReference type="ARBA" id="ARBA00023002"/>
    </source>
</evidence>
<proteinExistence type="predicted"/>
<dbReference type="RefSeq" id="WP_230840201.1">
    <property type="nucleotide sequence ID" value="NZ_CP063845.1"/>
</dbReference>
<accession>A0ABY3PHS3</accession>
<dbReference type="InterPro" id="IPR002937">
    <property type="entry name" value="Amino_oxidase"/>
</dbReference>
<evidence type="ECO:0000313" key="5">
    <source>
        <dbReference type="Proteomes" id="UP001054846"/>
    </source>
</evidence>
<keyword evidence="5" id="KW-1185">Reference proteome</keyword>
<dbReference type="Proteomes" id="UP001054846">
    <property type="component" value="Chromosome"/>
</dbReference>
<keyword evidence="2" id="KW-0560">Oxidoreductase</keyword>
<evidence type="ECO:0000259" key="3">
    <source>
        <dbReference type="Pfam" id="PF01593"/>
    </source>
</evidence>
<gene>
    <name evidence="4" type="ORF">ISF26_15470</name>
</gene>
<dbReference type="PANTHER" id="PTHR16128:SF5">
    <property type="entry name" value="FAD_NAD(P)-BINDING OXIDOREDUCTASE FAMILY PROTEIN"/>
    <property type="match status" value="1"/>
</dbReference>
<feature type="domain" description="Amine oxidase" evidence="3">
    <location>
        <begin position="111"/>
        <end position="334"/>
    </location>
</feature>
<protein>
    <submittedName>
        <fullName evidence="4">FAD-dependent oxidoreductase</fullName>
    </submittedName>
</protein>
<name>A0ABY3PHS3_9CYAN</name>
<dbReference type="EMBL" id="CP063845">
    <property type="protein sequence ID" value="UFP93200.1"/>
    <property type="molecule type" value="Genomic_DNA"/>
</dbReference>
<dbReference type="Pfam" id="PF01593">
    <property type="entry name" value="Amino_oxidase"/>
    <property type="match status" value="1"/>
</dbReference>
<dbReference type="Gene3D" id="3.50.50.60">
    <property type="entry name" value="FAD/NAD(P)-binding domain"/>
    <property type="match status" value="1"/>
</dbReference>
<dbReference type="InterPro" id="IPR036188">
    <property type="entry name" value="FAD/NAD-bd_sf"/>
</dbReference>